<dbReference type="EMBL" id="KZ819368">
    <property type="protein sequence ID" value="PWN43607.1"/>
    <property type="molecule type" value="Genomic_DNA"/>
</dbReference>
<dbReference type="Proteomes" id="UP000245783">
    <property type="component" value="Unassembled WGS sequence"/>
</dbReference>
<dbReference type="RefSeq" id="XP_025370767.1">
    <property type="nucleotide sequence ID" value="XM_025517571.1"/>
</dbReference>
<sequence>MEHILLRAARGGMADEAANVHVELSCLQSSRSLASCCCSEPCRGRRTSQARRRSLCCLPRTHDDMLYVLIYLRIFEVCCMLIDLDCPETERLSARARIALIVAMRSPHRRRGQLKSQELKPTGCSERSTRSLSGESGVSSVLIQPSKRILNLEF</sequence>
<evidence type="ECO:0000313" key="2">
    <source>
        <dbReference type="EMBL" id="PWN43607.1"/>
    </source>
</evidence>
<name>A0A316W100_9BASI</name>
<protein>
    <submittedName>
        <fullName evidence="2">Uncharacterized protein</fullName>
    </submittedName>
</protein>
<feature type="region of interest" description="Disordered" evidence="1">
    <location>
        <begin position="111"/>
        <end position="132"/>
    </location>
</feature>
<evidence type="ECO:0000256" key="1">
    <source>
        <dbReference type="SAM" id="MobiDB-lite"/>
    </source>
</evidence>
<proteinExistence type="predicted"/>
<evidence type="ECO:0000313" key="3">
    <source>
        <dbReference type="Proteomes" id="UP000245783"/>
    </source>
</evidence>
<accession>A0A316W100</accession>
<organism evidence="2 3">
    <name type="scientific">Ceraceosorus guamensis</name>
    <dbReference type="NCBI Taxonomy" id="1522189"/>
    <lineage>
        <taxon>Eukaryota</taxon>
        <taxon>Fungi</taxon>
        <taxon>Dikarya</taxon>
        <taxon>Basidiomycota</taxon>
        <taxon>Ustilaginomycotina</taxon>
        <taxon>Exobasidiomycetes</taxon>
        <taxon>Ceraceosorales</taxon>
        <taxon>Ceraceosoraceae</taxon>
        <taxon>Ceraceosorus</taxon>
    </lineage>
</organism>
<reference evidence="2 3" key="1">
    <citation type="journal article" date="2018" name="Mol. Biol. Evol.">
        <title>Broad Genomic Sampling Reveals a Smut Pathogenic Ancestry of the Fungal Clade Ustilaginomycotina.</title>
        <authorList>
            <person name="Kijpornyongpan T."/>
            <person name="Mondo S.J."/>
            <person name="Barry K."/>
            <person name="Sandor L."/>
            <person name="Lee J."/>
            <person name="Lipzen A."/>
            <person name="Pangilinan J."/>
            <person name="LaButti K."/>
            <person name="Hainaut M."/>
            <person name="Henrissat B."/>
            <person name="Grigoriev I.V."/>
            <person name="Spatafora J.W."/>
            <person name="Aime M.C."/>
        </authorList>
    </citation>
    <scope>NUCLEOTIDE SEQUENCE [LARGE SCALE GENOMIC DNA]</scope>
    <source>
        <strain evidence="2 3">MCA 4658</strain>
    </source>
</reference>
<dbReference type="InParanoid" id="A0A316W100"/>
<dbReference type="AlphaFoldDB" id="A0A316W100"/>
<gene>
    <name evidence="2" type="ORF">IE81DRAFT_72299</name>
</gene>
<dbReference type="GeneID" id="37039441"/>
<keyword evidence="3" id="KW-1185">Reference proteome</keyword>